<evidence type="ECO:0000256" key="6">
    <source>
        <dbReference type="SAM" id="Phobius"/>
    </source>
</evidence>
<evidence type="ECO:0000313" key="7">
    <source>
        <dbReference type="EMBL" id="MBB2498684.1"/>
    </source>
</evidence>
<evidence type="ECO:0000313" key="8">
    <source>
        <dbReference type="Proteomes" id="UP000550260"/>
    </source>
</evidence>
<feature type="transmembrane region" description="Helical" evidence="6">
    <location>
        <begin position="421"/>
        <end position="442"/>
    </location>
</feature>
<dbReference type="EMBL" id="JACJHR010000006">
    <property type="protein sequence ID" value="MBB2498684.1"/>
    <property type="molecule type" value="Genomic_DNA"/>
</dbReference>
<dbReference type="PANTHER" id="PTHR42770:SF16">
    <property type="entry name" value="AMINO ACID PERMEASE"/>
    <property type="match status" value="1"/>
</dbReference>
<feature type="transmembrane region" description="Helical" evidence="6">
    <location>
        <begin position="354"/>
        <end position="377"/>
    </location>
</feature>
<dbReference type="PANTHER" id="PTHR42770">
    <property type="entry name" value="AMINO ACID TRANSPORTER-RELATED"/>
    <property type="match status" value="1"/>
</dbReference>
<dbReference type="Gene3D" id="1.20.1740.10">
    <property type="entry name" value="Amino acid/polyamine transporter I"/>
    <property type="match status" value="1"/>
</dbReference>
<dbReference type="RefSeq" id="WP_183123182.1">
    <property type="nucleotide sequence ID" value="NZ_JACJHR010000006.1"/>
</dbReference>
<gene>
    <name evidence="7" type="ORF">H5411_05990</name>
</gene>
<keyword evidence="2" id="KW-1003">Cell membrane</keyword>
<keyword evidence="5 6" id="KW-0472">Membrane</keyword>
<dbReference type="GO" id="GO:0005886">
    <property type="term" value="C:plasma membrane"/>
    <property type="evidence" value="ECO:0007669"/>
    <property type="project" value="UniProtKB-SubCell"/>
</dbReference>
<feature type="transmembrane region" description="Helical" evidence="6">
    <location>
        <begin position="256"/>
        <end position="276"/>
    </location>
</feature>
<organism evidence="7 8">
    <name type="scientific">Amycolatopsis echigonensis</name>
    <dbReference type="NCBI Taxonomy" id="2576905"/>
    <lineage>
        <taxon>Bacteria</taxon>
        <taxon>Bacillati</taxon>
        <taxon>Actinomycetota</taxon>
        <taxon>Actinomycetes</taxon>
        <taxon>Pseudonocardiales</taxon>
        <taxon>Pseudonocardiaceae</taxon>
        <taxon>Amycolatopsis</taxon>
    </lineage>
</organism>
<dbReference type="PIRSF" id="PIRSF006060">
    <property type="entry name" value="AA_transporter"/>
    <property type="match status" value="1"/>
</dbReference>
<feature type="transmembrane region" description="Helical" evidence="6">
    <location>
        <begin position="448"/>
        <end position="467"/>
    </location>
</feature>
<evidence type="ECO:0000256" key="1">
    <source>
        <dbReference type="ARBA" id="ARBA00004651"/>
    </source>
</evidence>
<dbReference type="GO" id="GO:0022857">
    <property type="term" value="F:transmembrane transporter activity"/>
    <property type="evidence" value="ECO:0007669"/>
    <property type="project" value="InterPro"/>
</dbReference>
<feature type="transmembrane region" description="Helical" evidence="6">
    <location>
        <begin position="74"/>
        <end position="95"/>
    </location>
</feature>
<reference evidence="7 8" key="1">
    <citation type="submission" date="2020-08" db="EMBL/GenBank/DDBJ databases">
        <title>Amycolatopsis echigonensis JCM 21831.</title>
        <authorList>
            <person name="Tedsree N."/>
            <person name="Kuncharoen N."/>
            <person name="Likhitwitayawuid K."/>
            <person name="Tanasupawat S."/>
        </authorList>
    </citation>
    <scope>NUCLEOTIDE SEQUENCE [LARGE SCALE GENOMIC DNA]</scope>
    <source>
        <strain evidence="7 8">JCM 21831</strain>
    </source>
</reference>
<protein>
    <submittedName>
        <fullName evidence="7">APC family permease</fullName>
    </submittedName>
</protein>
<keyword evidence="3 6" id="KW-0812">Transmembrane</keyword>
<dbReference type="AlphaFoldDB" id="A0A8E1VUT1"/>
<proteinExistence type="predicted"/>
<evidence type="ECO:0000256" key="2">
    <source>
        <dbReference type="ARBA" id="ARBA00022475"/>
    </source>
</evidence>
<dbReference type="InterPro" id="IPR002293">
    <property type="entry name" value="AA/rel_permease1"/>
</dbReference>
<feature type="transmembrane region" description="Helical" evidence="6">
    <location>
        <begin position="45"/>
        <end position="68"/>
    </location>
</feature>
<feature type="transmembrane region" description="Helical" evidence="6">
    <location>
        <begin position="116"/>
        <end position="140"/>
    </location>
</feature>
<keyword evidence="4 6" id="KW-1133">Transmembrane helix</keyword>
<dbReference type="Pfam" id="PF13520">
    <property type="entry name" value="AA_permease_2"/>
    <property type="match status" value="1"/>
</dbReference>
<sequence>MADHRRPDLTTYPELAAAATTGRHRLRPRSPVDGLDRRKLGFAEVLGQSVSATAPTAAMAATPAIVAATAGPAALWSFLVATVVALLVGTCIGQFTRRMAAAGSLYSITAKGLSPVAALASGAALLLGYGALTAVSYVGAAAYLSALLPPGWPVPIAIVLVLTGVATVLLRRGVRLSARVVFVVEAVSIVLMLVIFATLLTSASAADQFARLGVPSFSLRGVASGVLPALGAFIGFEAAAAFGVEAKRPFQTIPRAILWTAGGSGVLYLFACYVQELGYAATPGGLAGQTEPVAFLAVAAEMPWLAALLKIGIAMSFFASVVATGNALVRVLFSMGREGVLPRAFGTTHPRFRTPSVAIAVAVPAAGVVAAVFLLTGASPAQILQVLIATTVFGYLLAYLLVCIATPLFLRRIGELTRGPVVAAAVSALVLVLVLGFFVTSGVSGEMLLAWAGMVVLAAVWAGWLVLRRRSRLATIGIYDETSAADLLGSQDADR</sequence>
<feature type="transmembrane region" description="Helical" evidence="6">
    <location>
        <begin position="152"/>
        <end position="170"/>
    </location>
</feature>
<feature type="transmembrane region" description="Helical" evidence="6">
    <location>
        <begin position="226"/>
        <end position="244"/>
    </location>
</feature>
<dbReference type="Proteomes" id="UP000550260">
    <property type="component" value="Unassembled WGS sequence"/>
</dbReference>
<comment type="subcellular location">
    <subcellularLocation>
        <location evidence="1">Cell membrane</location>
        <topology evidence="1">Multi-pass membrane protein</topology>
    </subcellularLocation>
</comment>
<evidence type="ECO:0000256" key="5">
    <source>
        <dbReference type="ARBA" id="ARBA00023136"/>
    </source>
</evidence>
<comment type="caution">
    <text evidence="7">The sequence shown here is derived from an EMBL/GenBank/DDBJ whole genome shotgun (WGS) entry which is preliminary data.</text>
</comment>
<feature type="transmembrane region" description="Helical" evidence="6">
    <location>
        <begin position="383"/>
        <end position="409"/>
    </location>
</feature>
<feature type="transmembrane region" description="Helical" evidence="6">
    <location>
        <begin position="182"/>
        <end position="206"/>
    </location>
</feature>
<dbReference type="InterPro" id="IPR050367">
    <property type="entry name" value="APC_superfamily"/>
</dbReference>
<feature type="transmembrane region" description="Helical" evidence="6">
    <location>
        <begin position="311"/>
        <end position="333"/>
    </location>
</feature>
<evidence type="ECO:0000256" key="3">
    <source>
        <dbReference type="ARBA" id="ARBA00022692"/>
    </source>
</evidence>
<accession>A0A8E1VUT1</accession>
<evidence type="ECO:0000256" key="4">
    <source>
        <dbReference type="ARBA" id="ARBA00022989"/>
    </source>
</evidence>
<name>A0A8E1VUT1_9PSEU</name>